<reference evidence="7 8" key="1">
    <citation type="submission" date="2024-05" db="EMBL/GenBank/DDBJ databases">
        <authorList>
            <person name="Duchaud E."/>
        </authorList>
    </citation>
    <scope>NUCLEOTIDE SEQUENCE [LARGE SCALE GENOMIC DNA]</scope>
    <source>
        <strain evidence="7">Ena-SAMPLE-TAB-13-05-2024-13:56:06:370-140305</strain>
    </source>
</reference>
<feature type="domain" description="HTTM-like" evidence="6">
    <location>
        <begin position="8"/>
        <end position="276"/>
    </location>
</feature>
<feature type="transmembrane region" description="Helical" evidence="5">
    <location>
        <begin position="117"/>
        <end position="136"/>
    </location>
</feature>
<keyword evidence="4 5" id="KW-0472">Membrane</keyword>
<feature type="transmembrane region" description="Helical" evidence="5">
    <location>
        <begin position="211"/>
        <end position="232"/>
    </location>
</feature>
<dbReference type="EMBL" id="CAXJRC010000045">
    <property type="protein sequence ID" value="CAL2108436.1"/>
    <property type="molecule type" value="Genomic_DNA"/>
</dbReference>
<feature type="transmembrane region" description="Helical" evidence="5">
    <location>
        <begin position="12"/>
        <end position="36"/>
    </location>
</feature>
<protein>
    <submittedName>
        <fullName evidence="7">HTTM domain-containing protein</fullName>
    </submittedName>
</protein>
<dbReference type="SMART" id="SM00752">
    <property type="entry name" value="HTTM"/>
    <property type="match status" value="1"/>
</dbReference>
<organism evidence="7 8">
    <name type="scientific">Tenacibaculum vairaonense</name>
    <dbReference type="NCBI Taxonomy" id="3137860"/>
    <lineage>
        <taxon>Bacteria</taxon>
        <taxon>Pseudomonadati</taxon>
        <taxon>Bacteroidota</taxon>
        <taxon>Flavobacteriia</taxon>
        <taxon>Flavobacteriales</taxon>
        <taxon>Flavobacteriaceae</taxon>
        <taxon>Tenacibaculum</taxon>
    </lineage>
</organism>
<keyword evidence="8" id="KW-1185">Reference proteome</keyword>
<keyword evidence="2 5" id="KW-0812">Transmembrane</keyword>
<proteinExistence type="predicted"/>
<evidence type="ECO:0000259" key="6">
    <source>
        <dbReference type="SMART" id="SM00752"/>
    </source>
</evidence>
<name>A0ABM9PRK6_9FLAO</name>
<comment type="caution">
    <text evidence="7">The sequence shown here is derived from an EMBL/GenBank/DDBJ whole genome shotgun (WGS) entry which is preliminary data.</text>
</comment>
<sequence length="302" mass="35531">MINKFIQENKFSFYAPFFRLFICFYLLKDVITMWRFNDLVYKGKSFLEPGGAPFLEYFNINTVAVRANFDIFYTIYIILILLFMFGVGKRLTALLLFISIEVIQNLAWLTLNGGDNILKFAILYFIFIDSYNKYSLKPLKYKTEFSEQVANLLSNLAGYSLCIHFCLVYFISAIHKINAEVWFNGIATYYVLGSERFQGTPWNSLLVKNGVFVTLSTYGTILVELLFPFLVWNKKLKFIMLFLAMSLHFGIGIFMMLYDFQILFILILGFFITNNEWKYIFETIDNKYELYKENVLKLAIKK</sequence>
<evidence type="ECO:0000256" key="4">
    <source>
        <dbReference type="ARBA" id="ARBA00023136"/>
    </source>
</evidence>
<evidence type="ECO:0000256" key="3">
    <source>
        <dbReference type="ARBA" id="ARBA00022989"/>
    </source>
</evidence>
<feature type="transmembrane region" description="Helical" evidence="5">
    <location>
        <begin position="239"/>
        <end position="272"/>
    </location>
</feature>
<dbReference type="PANTHER" id="PTHR39535">
    <property type="entry name" value="SPORULATION-DELAYING PROTEIN SDPB"/>
    <property type="match status" value="1"/>
</dbReference>
<evidence type="ECO:0000256" key="5">
    <source>
        <dbReference type="SAM" id="Phobius"/>
    </source>
</evidence>
<evidence type="ECO:0000256" key="1">
    <source>
        <dbReference type="ARBA" id="ARBA00004127"/>
    </source>
</evidence>
<evidence type="ECO:0000313" key="7">
    <source>
        <dbReference type="EMBL" id="CAL2108436.1"/>
    </source>
</evidence>
<comment type="subcellular location">
    <subcellularLocation>
        <location evidence="1">Endomembrane system</location>
        <topology evidence="1">Multi-pass membrane protein</topology>
    </subcellularLocation>
</comment>
<keyword evidence="3 5" id="KW-1133">Transmembrane helix</keyword>
<evidence type="ECO:0000313" key="8">
    <source>
        <dbReference type="Proteomes" id="UP001497602"/>
    </source>
</evidence>
<feature type="transmembrane region" description="Helical" evidence="5">
    <location>
        <begin position="71"/>
        <end position="87"/>
    </location>
</feature>
<dbReference type="Proteomes" id="UP001497602">
    <property type="component" value="Unassembled WGS sequence"/>
</dbReference>
<gene>
    <name evidence="7" type="ORF">T190115A13A_80011</name>
</gene>
<dbReference type="InterPro" id="IPR052964">
    <property type="entry name" value="Sporulation_signal_mat"/>
</dbReference>
<evidence type="ECO:0000256" key="2">
    <source>
        <dbReference type="ARBA" id="ARBA00022692"/>
    </source>
</evidence>
<dbReference type="PANTHER" id="PTHR39535:SF2">
    <property type="entry name" value="HTTM DOMAIN-CONTAINING PROTEIN"/>
    <property type="match status" value="1"/>
</dbReference>
<dbReference type="InterPro" id="IPR011020">
    <property type="entry name" value="HTTM-like"/>
</dbReference>
<accession>A0ABM9PRK6</accession>
<feature type="transmembrane region" description="Helical" evidence="5">
    <location>
        <begin position="156"/>
        <end position="174"/>
    </location>
</feature>
<dbReference type="RefSeq" id="WP_348740040.1">
    <property type="nucleotide sequence ID" value="NZ_CAXJRC010000045.1"/>
</dbReference>